<evidence type="ECO:0000313" key="2">
    <source>
        <dbReference type="Proteomes" id="UP000092445"/>
    </source>
</evidence>
<name>A0A1A9ZBN2_GLOPL</name>
<reference evidence="1" key="2">
    <citation type="submission" date="2020-05" db="UniProtKB">
        <authorList>
            <consortium name="EnsemblMetazoa"/>
        </authorList>
    </citation>
    <scope>IDENTIFICATION</scope>
    <source>
        <strain evidence="1">IAEA</strain>
    </source>
</reference>
<organism evidence="1 2">
    <name type="scientific">Glossina pallidipes</name>
    <name type="common">Tsetse fly</name>
    <dbReference type="NCBI Taxonomy" id="7398"/>
    <lineage>
        <taxon>Eukaryota</taxon>
        <taxon>Metazoa</taxon>
        <taxon>Ecdysozoa</taxon>
        <taxon>Arthropoda</taxon>
        <taxon>Hexapoda</taxon>
        <taxon>Insecta</taxon>
        <taxon>Pterygota</taxon>
        <taxon>Neoptera</taxon>
        <taxon>Endopterygota</taxon>
        <taxon>Diptera</taxon>
        <taxon>Brachycera</taxon>
        <taxon>Muscomorpha</taxon>
        <taxon>Hippoboscoidea</taxon>
        <taxon>Glossinidae</taxon>
        <taxon>Glossina</taxon>
    </lineage>
</organism>
<proteinExistence type="predicted"/>
<accession>A0A1A9ZBN2</accession>
<protein>
    <submittedName>
        <fullName evidence="1">Uncharacterized protein</fullName>
    </submittedName>
</protein>
<keyword evidence="2" id="KW-1185">Reference proteome</keyword>
<dbReference type="Proteomes" id="UP000092445">
    <property type="component" value="Unassembled WGS sequence"/>
</dbReference>
<dbReference type="EnsemblMetazoa" id="GPAI009758-RA">
    <property type="protein sequence ID" value="GPAI009758-PA"/>
    <property type="gene ID" value="GPAI009758"/>
</dbReference>
<evidence type="ECO:0000313" key="1">
    <source>
        <dbReference type="EnsemblMetazoa" id="GPAI009758-PA"/>
    </source>
</evidence>
<dbReference type="VEuPathDB" id="VectorBase:GPAI009758"/>
<reference evidence="2" key="1">
    <citation type="submission" date="2014-03" db="EMBL/GenBank/DDBJ databases">
        <authorList>
            <person name="Aksoy S."/>
            <person name="Warren W."/>
            <person name="Wilson R.K."/>
        </authorList>
    </citation>
    <scope>NUCLEOTIDE SEQUENCE [LARGE SCALE GENOMIC DNA]</scope>
    <source>
        <strain evidence="2">IAEA</strain>
    </source>
</reference>
<sequence>MNNTNKNYKLTQSYNGKQSASAAWRGPIREFELNEAAYKVSLTLLRVLLTWYSATVAQLCMQLNKVIMMLWQRHKCLCVFRLRTKTLNNRLNQLGQLSIFGYNVLQVSPGNSPFHRYRLQLSGGTESIVQLKRTIESSYGDIWWEGSSDSSRENKQYLD</sequence>
<dbReference type="AlphaFoldDB" id="A0A1A9ZBN2"/>